<dbReference type="AlphaFoldDB" id="A0A3R9KXE4"/>
<reference evidence="5" key="1">
    <citation type="submission" date="2018-12" db="EMBL/GenBank/DDBJ databases">
        <title>Bacillus chawlae sp. nov., Bacillus glennii sp. nov., and Bacillus saganii sp. nov. Isolated from the Vehicle Assembly Building at Kennedy Space Center where the Viking Spacecraft were Assembled.</title>
        <authorList>
            <person name="Seuylemezian A."/>
            <person name="Vaishampayan P."/>
        </authorList>
    </citation>
    <scope>NUCLEOTIDE SEQUENCE [LARGE SCALE GENOMIC DNA]</scope>
    <source>
        <strain evidence="5">DSM 13966</strain>
    </source>
</reference>
<dbReference type="EMBL" id="RSFW01000009">
    <property type="protein sequence ID" value="RSD28251.1"/>
    <property type="molecule type" value="Genomic_DNA"/>
</dbReference>
<accession>A0A3R9KXE4</accession>
<dbReference type="Pfam" id="PF18915">
    <property type="entry name" value="DUF5667"/>
    <property type="match status" value="1"/>
</dbReference>
<organism evidence="4 5">
    <name type="scientific">Mesobacillus subterraneus</name>
    <dbReference type="NCBI Taxonomy" id="285983"/>
    <lineage>
        <taxon>Bacteria</taxon>
        <taxon>Bacillati</taxon>
        <taxon>Bacillota</taxon>
        <taxon>Bacilli</taxon>
        <taxon>Bacillales</taxon>
        <taxon>Bacillaceae</taxon>
        <taxon>Mesobacillus</taxon>
    </lineage>
</organism>
<gene>
    <name evidence="4" type="ORF">EJA10_07305</name>
</gene>
<evidence type="ECO:0000256" key="1">
    <source>
        <dbReference type="SAM" id="MobiDB-lite"/>
    </source>
</evidence>
<feature type="region of interest" description="Disordered" evidence="1">
    <location>
        <begin position="261"/>
        <end position="313"/>
    </location>
</feature>
<feature type="domain" description="DUF5667" evidence="3">
    <location>
        <begin position="70"/>
        <end position="158"/>
    </location>
</feature>
<feature type="region of interest" description="Disordered" evidence="1">
    <location>
        <begin position="339"/>
        <end position="385"/>
    </location>
</feature>
<evidence type="ECO:0000259" key="3">
    <source>
        <dbReference type="Pfam" id="PF18915"/>
    </source>
</evidence>
<name>A0A3R9KXE4_9BACI</name>
<evidence type="ECO:0000313" key="5">
    <source>
        <dbReference type="Proteomes" id="UP000279911"/>
    </source>
</evidence>
<dbReference type="InterPro" id="IPR043725">
    <property type="entry name" value="DUF5667"/>
</dbReference>
<comment type="caution">
    <text evidence="4">The sequence shown here is derived from an EMBL/GenBank/DDBJ whole genome shotgun (WGS) entry which is preliminary data.</text>
</comment>
<feature type="compositionally biased region" description="Acidic residues" evidence="1">
    <location>
        <begin position="146"/>
        <end position="205"/>
    </location>
</feature>
<feature type="compositionally biased region" description="Acidic residues" evidence="1">
    <location>
        <begin position="268"/>
        <end position="280"/>
    </location>
</feature>
<evidence type="ECO:0000256" key="2">
    <source>
        <dbReference type="SAM" id="SignalP"/>
    </source>
</evidence>
<feature type="compositionally biased region" description="Acidic residues" evidence="1">
    <location>
        <begin position="290"/>
        <end position="306"/>
    </location>
</feature>
<dbReference type="RefSeq" id="WP_125479335.1">
    <property type="nucleotide sequence ID" value="NZ_RSFW01000009.1"/>
</dbReference>
<keyword evidence="2" id="KW-0732">Signal</keyword>
<sequence length="385" mass="42335">MKKLSNQEMKKIAKSTLALVLAGTFTFSPVAMAQGDTSNLETVELQQLSPEELEDAKTQVEELEATNPTLIPGDFFYFAKIALEKIRLAFTFDDAKEAELLATYASERLAEASTLFAEGKEEEALKVIEAAVQYMETSQDIVDEKTESDDEVSNDETEPADDAESAEADEETVEGNGDDVIADEQGDDNGTEEESEEEAAEEVVSEDPFQQIEGLLRQNIIALKAAMEHVGNENARAQLQKNIDKTYAKMAKKLAKMEEKYAEKPVEEETPEPIELEPIVESDLQPADEVPVEEPAEESMPAEDDTAVVPVIAPVKAEKEKAKQELKAQKAAVKEERKAVKQEAKQQKKEAKQQAKQEKAVNKAANKGKEDKGKANGKGKGIDKN</sequence>
<evidence type="ECO:0000313" key="4">
    <source>
        <dbReference type="EMBL" id="RSD28251.1"/>
    </source>
</evidence>
<feature type="region of interest" description="Disordered" evidence="1">
    <location>
        <begin position="141"/>
        <end position="210"/>
    </location>
</feature>
<feature type="signal peptide" evidence="2">
    <location>
        <begin position="1"/>
        <end position="33"/>
    </location>
</feature>
<proteinExistence type="predicted"/>
<dbReference type="OrthoDB" id="2456753at2"/>
<feature type="chain" id="PRO_5018693229" description="DUF5667 domain-containing protein" evidence="2">
    <location>
        <begin position="34"/>
        <end position="385"/>
    </location>
</feature>
<protein>
    <recommendedName>
        <fullName evidence="3">DUF5667 domain-containing protein</fullName>
    </recommendedName>
</protein>
<dbReference type="Proteomes" id="UP000279911">
    <property type="component" value="Unassembled WGS sequence"/>
</dbReference>